<dbReference type="AlphaFoldDB" id="A0A061D3W7"/>
<reference evidence="4" key="1">
    <citation type="journal article" date="2014" name="Nucleic Acids Res.">
        <title>The evolutionary dynamics of variant antigen genes in Babesia reveal a history of genomic innovation underlying host-parasite interaction.</title>
        <authorList>
            <person name="Jackson A.P."/>
            <person name="Otto T.D."/>
            <person name="Darby A."/>
            <person name="Ramaprasad A."/>
            <person name="Xia D."/>
            <person name="Echaide I.E."/>
            <person name="Farber M."/>
            <person name="Gahlot S."/>
            <person name="Gamble J."/>
            <person name="Gupta D."/>
            <person name="Gupta Y."/>
            <person name="Jackson L."/>
            <person name="Malandrin L."/>
            <person name="Malas T.B."/>
            <person name="Moussa E."/>
            <person name="Nair M."/>
            <person name="Reid A.J."/>
            <person name="Sanders M."/>
            <person name="Sharma J."/>
            <person name="Tracey A."/>
            <person name="Quail M.A."/>
            <person name="Weir W."/>
            <person name="Wastling J.M."/>
            <person name="Hall N."/>
            <person name="Willadsen P."/>
            <person name="Lingelbach K."/>
            <person name="Shiels B."/>
            <person name="Tait A."/>
            <person name="Berriman M."/>
            <person name="Allred D.R."/>
            <person name="Pain A."/>
        </authorList>
    </citation>
    <scope>NUCLEOTIDE SEQUENCE [LARGE SCALE GENOMIC DNA]</scope>
    <source>
        <strain evidence="4">Bond</strain>
    </source>
</reference>
<evidence type="ECO:0000256" key="1">
    <source>
        <dbReference type="SAM" id="MobiDB-lite"/>
    </source>
</evidence>
<dbReference type="Gene3D" id="3.30.450.40">
    <property type="match status" value="2"/>
</dbReference>
<feature type="compositionally biased region" description="Basic and acidic residues" evidence="1">
    <location>
        <begin position="25"/>
        <end position="37"/>
    </location>
</feature>
<dbReference type="OMA" id="HIPEPCI"/>
<accession>A0A061D3W7</accession>
<evidence type="ECO:0000313" key="3">
    <source>
        <dbReference type="EMBL" id="CDR93674.1"/>
    </source>
</evidence>
<gene>
    <name evidence="3" type="ORF">BBBOND_0100030</name>
</gene>
<sequence length="525" mass="57282">MEGLKGVLHTNSFDRQSSLGGSLQHSERSDTHTDSRMLRKQGSLSNTLVQRYDLSSLTKDQLLVLMCFSNAIMSQSLPVKCILMTLKALKTNLGAELVEMCYPDKESGEWVGHSVGKDGVLHKKSIRTPESGAYYHAFTSGTHVCIDSCADNPIYDRQFDQHTDIELRNLLVCPLVDSKKLVWGVAGIANCPKLGLGSTNYHMQYSISTPVSELVSDGRQNSESNAAASSLSANSISTQNSLSVSNSTSHDDMRALSDVSSMSKEEQGDHVGVDGLQSANVVDGVDALWDDSTITFALQVCDIGGQCISNAIGWRQLDATRDKANGLLTLMHSLFADRLGIQSCVVALTTHARKLIQAERCTVYIVDRSHDQLWSISSDDGSQVIVPLSRGCASECVTSGDVIVIENAFEDERFKPEFDSRDGVEIRNVAWVPIKSGDCNRVLAVIEVINKQADELLHFGEDDLRLLEIFSAIVGPQLEKSDFAVSVSKPAETEAGLAFKTHPQSMVCASRQHIPEPCIPETEEE</sequence>
<evidence type="ECO:0000313" key="4">
    <source>
        <dbReference type="Proteomes" id="UP000033188"/>
    </source>
</evidence>
<dbReference type="OrthoDB" id="74705at2759"/>
<protein>
    <submittedName>
        <fullName evidence="3">cAMP-specific phosphodiesterase, putative</fullName>
    </submittedName>
</protein>
<feature type="domain" description="GAF" evidence="2">
    <location>
        <begin position="340"/>
        <end position="488"/>
    </location>
</feature>
<dbReference type="InterPro" id="IPR029016">
    <property type="entry name" value="GAF-like_dom_sf"/>
</dbReference>
<dbReference type="Proteomes" id="UP000033188">
    <property type="component" value="Chromosome 1"/>
</dbReference>
<feature type="compositionally biased region" description="Polar residues" evidence="1">
    <location>
        <begin position="9"/>
        <end position="24"/>
    </location>
</feature>
<dbReference type="Pfam" id="PF01590">
    <property type="entry name" value="GAF"/>
    <property type="match status" value="1"/>
</dbReference>
<dbReference type="InterPro" id="IPR003018">
    <property type="entry name" value="GAF"/>
</dbReference>
<evidence type="ECO:0000259" key="2">
    <source>
        <dbReference type="SMART" id="SM00065"/>
    </source>
</evidence>
<feature type="region of interest" description="Disordered" evidence="1">
    <location>
        <begin position="1"/>
        <end position="39"/>
    </location>
</feature>
<keyword evidence="4" id="KW-1185">Reference proteome</keyword>
<dbReference type="KEGG" id="bbig:BBBOND_0100030"/>
<name>A0A061D3W7_BABBI</name>
<feature type="domain" description="GAF" evidence="2">
    <location>
        <begin position="77"/>
        <end position="250"/>
    </location>
</feature>
<dbReference type="SMART" id="SM00065">
    <property type="entry name" value="GAF"/>
    <property type="match status" value="2"/>
</dbReference>
<proteinExistence type="predicted"/>
<dbReference type="SUPFAM" id="SSF55781">
    <property type="entry name" value="GAF domain-like"/>
    <property type="match status" value="2"/>
</dbReference>
<dbReference type="VEuPathDB" id="PiroplasmaDB:BBBOND_0100030"/>
<dbReference type="RefSeq" id="XP_012765860.1">
    <property type="nucleotide sequence ID" value="XM_012910406.1"/>
</dbReference>
<dbReference type="GeneID" id="24562215"/>
<organism evidence="3 4">
    <name type="scientific">Babesia bigemina</name>
    <dbReference type="NCBI Taxonomy" id="5866"/>
    <lineage>
        <taxon>Eukaryota</taxon>
        <taxon>Sar</taxon>
        <taxon>Alveolata</taxon>
        <taxon>Apicomplexa</taxon>
        <taxon>Aconoidasida</taxon>
        <taxon>Piroplasmida</taxon>
        <taxon>Babesiidae</taxon>
        <taxon>Babesia</taxon>
    </lineage>
</organism>
<dbReference type="EMBL" id="LK391707">
    <property type="protein sequence ID" value="CDR93674.1"/>
    <property type="molecule type" value="Genomic_DNA"/>
</dbReference>
<dbReference type="STRING" id="5866.A0A061D3W7"/>
<feature type="region of interest" description="Disordered" evidence="1">
    <location>
        <begin position="241"/>
        <end position="261"/>
    </location>
</feature>